<dbReference type="Pfam" id="PF03235">
    <property type="entry name" value="GmrSD_N"/>
    <property type="match status" value="1"/>
</dbReference>
<evidence type="ECO:0000313" key="4">
    <source>
        <dbReference type="Proteomes" id="UP000095468"/>
    </source>
</evidence>
<name>A0A174FVE6_9ACTN</name>
<dbReference type="InterPro" id="IPR004919">
    <property type="entry name" value="GmrSD_N"/>
</dbReference>
<feature type="domain" description="GmrSD restriction endonucleases N-terminal" evidence="1">
    <location>
        <begin position="10"/>
        <end position="226"/>
    </location>
</feature>
<protein>
    <submittedName>
        <fullName evidence="3">Uncharacterized conserved protein</fullName>
    </submittedName>
</protein>
<dbReference type="EMBL" id="CYYP01000019">
    <property type="protein sequence ID" value="CUO54183.1"/>
    <property type="molecule type" value="Genomic_DNA"/>
</dbReference>
<sequence length="707" mass="81163">MKATEANLLDLMGVAKMQFVIPVYQRVYSWSVKECEILWDDVMRAGRDGVSHFVGSMLYIPESESSATSISRVLLIDGQQRMTTFSLMIAALADYLEGNPDKADFLGDLKISALRKNYLFNDDDYNGLARYKLVLSQDDKETLFSIVSGAPVPDEKSDRIVENHAFFREKMHGKSFDPARLWAGLNRVQVIDTKLTAGVDNAQLIFESMNSKGKPLTPIDLIRNYVLMSLPNDEQTKLYEGYWHPLECLFGKGGEDEFNAFIWYWLWLKVPNRMPKENEAYYEFKRYFADDYDGDTEGLLKGLRGYAHRYASLFLGKEKDDGLRRVFGRIVSLDVKQIRPLLMLLYSVYEGNGLDRNAFLRICETIESFLFRRAVCGRLTTGLNNFFAGMYRNLEQQDVIEEYVTAMLLIHSGGMTAYFPTDEHFVEEFKTRDCYNRFSKKRYYLERMENWHHPKESISADDYQIEHIMPQTIDDEHGWKESLGENWEDVHDRLCNNLGNLTLTGYNQEYSNRSFSDKLNLPDVGFKCSPLYLNKSIVSHEKWGEEEIGQRADELAKEACEIWKYPDLPADVVDKYRPSRGESDEAPVWTLQENHPTFAEGGLNQKLFDEVRESVLSGNPSWESYIAKYYVGFRSGKRKLHAVLEGRTSNGGWIAVGLAKSVDDLTDPEDMCQDKRTQGGFGPGLPTYVALRNADDIPAVLDLIKQC</sequence>
<dbReference type="PANTHER" id="PTHR35149:SF2">
    <property type="entry name" value="DUF262 DOMAIN-CONTAINING PROTEIN"/>
    <property type="match status" value="1"/>
</dbReference>
<evidence type="ECO:0000313" key="3">
    <source>
        <dbReference type="EMBL" id="CUO54183.1"/>
    </source>
</evidence>
<gene>
    <name evidence="3" type="ORF">ERS852381_01801</name>
</gene>
<feature type="domain" description="GmrSD restriction endonucleases C-terminal" evidence="2">
    <location>
        <begin position="420"/>
        <end position="557"/>
    </location>
</feature>
<dbReference type="Pfam" id="PF07510">
    <property type="entry name" value="GmrSD_C"/>
    <property type="match status" value="1"/>
</dbReference>
<evidence type="ECO:0000259" key="2">
    <source>
        <dbReference type="Pfam" id="PF07510"/>
    </source>
</evidence>
<dbReference type="Proteomes" id="UP000095468">
    <property type="component" value="Unassembled WGS sequence"/>
</dbReference>
<proteinExistence type="predicted"/>
<dbReference type="PANTHER" id="PTHR35149">
    <property type="entry name" value="SLL5132 PROTEIN"/>
    <property type="match status" value="1"/>
</dbReference>
<organism evidence="3 4">
    <name type="scientific">Collinsella aerofaciens</name>
    <dbReference type="NCBI Taxonomy" id="74426"/>
    <lineage>
        <taxon>Bacteria</taxon>
        <taxon>Bacillati</taxon>
        <taxon>Actinomycetota</taxon>
        <taxon>Coriobacteriia</taxon>
        <taxon>Coriobacteriales</taxon>
        <taxon>Coriobacteriaceae</taxon>
        <taxon>Collinsella</taxon>
    </lineage>
</organism>
<reference evidence="3 4" key="1">
    <citation type="submission" date="2015-09" db="EMBL/GenBank/DDBJ databases">
        <authorList>
            <consortium name="Pathogen Informatics"/>
        </authorList>
    </citation>
    <scope>NUCLEOTIDE SEQUENCE [LARGE SCALE GENOMIC DNA]</scope>
    <source>
        <strain evidence="3 4">2789STDY5608823</strain>
    </source>
</reference>
<dbReference type="RefSeq" id="WP_055287471.1">
    <property type="nucleotide sequence ID" value="NZ_CYYP01000019.1"/>
</dbReference>
<accession>A0A174FVE6</accession>
<dbReference type="InterPro" id="IPR011089">
    <property type="entry name" value="GmrSD_C"/>
</dbReference>
<evidence type="ECO:0000259" key="1">
    <source>
        <dbReference type="Pfam" id="PF03235"/>
    </source>
</evidence>
<dbReference type="AlphaFoldDB" id="A0A174FVE6"/>